<keyword evidence="3" id="KW-0413">Isomerase</keyword>
<evidence type="ECO:0000256" key="3">
    <source>
        <dbReference type="ARBA" id="ARBA00023235"/>
    </source>
</evidence>
<evidence type="ECO:0000313" key="5">
    <source>
        <dbReference type="EMBL" id="SVA29708.1"/>
    </source>
</evidence>
<dbReference type="EC" id="5.2.1.8" evidence="1"/>
<name>A0A381UPY5_9ZZZZ</name>
<dbReference type="AlphaFoldDB" id="A0A381UPY5"/>
<dbReference type="InterPro" id="IPR002130">
    <property type="entry name" value="Cyclophilin-type_PPIase_dom"/>
</dbReference>
<dbReference type="Gene3D" id="2.40.100.10">
    <property type="entry name" value="Cyclophilin-like"/>
    <property type="match status" value="1"/>
</dbReference>
<dbReference type="InterPro" id="IPR020892">
    <property type="entry name" value="Cyclophilin-type_PPIase_CS"/>
</dbReference>
<dbReference type="PANTHER" id="PTHR45625:SF4">
    <property type="entry name" value="PEPTIDYLPROLYL ISOMERASE DOMAIN AND WD REPEAT-CONTAINING PROTEIN 1"/>
    <property type="match status" value="1"/>
</dbReference>
<dbReference type="PANTHER" id="PTHR45625">
    <property type="entry name" value="PEPTIDYL-PROLYL CIS-TRANS ISOMERASE-RELATED"/>
    <property type="match status" value="1"/>
</dbReference>
<dbReference type="InterPro" id="IPR029000">
    <property type="entry name" value="Cyclophilin-like_dom_sf"/>
</dbReference>
<reference evidence="5" key="1">
    <citation type="submission" date="2018-05" db="EMBL/GenBank/DDBJ databases">
        <authorList>
            <person name="Lanie J.A."/>
            <person name="Ng W.-L."/>
            <person name="Kazmierczak K.M."/>
            <person name="Andrzejewski T.M."/>
            <person name="Davidsen T.M."/>
            <person name="Wayne K.J."/>
            <person name="Tettelin H."/>
            <person name="Glass J.I."/>
            <person name="Rusch D."/>
            <person name="Podicherti R."/>
            <person name="Tsui H.-C.T."/>
            <person name="Winkler M.E."/>
        </authorList>
    </citation>
    <scope>NUCLEOTIDE SEQUENCE</scope>
</reference>
<feature type="domain" description="PPIase cyclophilin-type" evidence="4">
    <location>
        <begin position="44"/>
        <end position="217"/>
    </location>
</feature>
<dbReference type="PROSITE" id="PS50072">
    <property type="entry name" value="CSA_PPIASE_2"/>
    <property type="match status" value="1"/>
</dbReference>
<dbReference type="GO" id="GO:0003755">
    <property type="term" value="F:peptidyl-prolyl cis-trans isomerase activity"/>
    <property type="evidence" value="ECO:0007669"/>
    <property type="project" value="UniProtKB-KW"/>
</dbReference>
<sequence>MKQLTLSTTIIVFFVMMIGCGTTKGNKMDEKSSDKSGSTTNDPEKEIAVISTKFGDIALEFFDELAPKHVESYKLHARNDYYNGTIFHRVITDFMIQGGDPLTRSKDKSRHGTGGNAAKYFGVGKESEPNTWDLPAEFSSRTHSRGILSMARSQDPDSGGSQFFICVADAPFLDGQYTVFGRVIEGMDVVDQIVNEPRDQRDNPNDRIEMEVRIEKR</sequence>
<accession>A0A381UPY5</accession>
<evidence type="ECO:0000256" key="2">
    <source>
        <dbReference type="ARBA" id="ARBA00023110"/>
    </source>
</evidence>
<dbReference type="GO" id="GO:0006457">
    <property type="term" value="P:protein folding"/>
    <property type="evidence" value="ECO:0007669"/>
    <property type="project" value="InterPro"/>
</dbReference>
<dbReference type="PROSITE" id="PS51257">
    <property type="entry name" value="PROKAR_LIPOPROTEIN"/>
    <property type="match status" value="1"/>
</dbReference>
<dbReference type="PROSITE" id="PS00170">
    <property type="entry name" value="CSA_PPIASE_1"/>
    <property type="match status" value="1"/>
</dbReference>
<dbReference type="PRINTS" id="PR00153">
    <property type="entry name" value="CSAPPISMRASE"/>
</dbReference>
<protein>
    <recommendedName>
        <fullName evidence="1">peptidylprolyl isomerase</fullName>
        <ecNumber evidence="1">5.2.1.8</ecNumber>
    </recommendedName>
</protein>
<evidence type="ECO:0000256" key="1">
    <source>
        <dbReference type="ARBA" id="ARBA00013194"/>
    </source>
</evidence>
<evidence type="ECO:0000259" key="4">
    <source>
        <dbReference type="PROSITE" id="PS50072"/>
    </source>
</evidence>
<dbReference type="InterPro" id="IPR044666">
    <property type="entry name" value="Cyclophilin_A-like"/>
</dbReference>
<proteinExistence type="predicted"/>
<gene>
    <name evidence="5" type="ORF">METZ01_LOCUS82562</name>
</gene>
<dbReference type="Pfam" id="PF00160">
    <property type="entry name" value="Pro_isomerase"/>
    <property type="match status" value="1"/>
</dbReference>
<organism evidence="5">
    <name type="scientific">marine metagenome</name>
    <dbReference type="NCBI Taxonomy" id="408172"/>
    <lineage>
        <taxon>unclassified sequences</taxon>
        <taxon>metagenomes</taxon>
        <taxon>ecological metagenomes</taxon>
    </lineage>
</organism>
<dbReference type="SUPFAM" id="SSF50891">
    <property type="entry name" value="Cyclophilin-like"/>
    <property type="match status" value="1"/>
</dbReference>
<dbReference type="EMBL" id="UINC01006799">
    <property type="protein sequence ID" value="SVA29708.1"/>
    <property type="molecule type" value="Genomic_DNA"/>
</dbReference>
<dbReference type="CDD" id="cd00317">
    <property type="entry name" value="cyclophilin"/>
    <property type="match status" value="1"/>
</dbReference>
<keyword evidence="2" id="KW-0697">Rotamase</keyword>